<name>A0A0U2WDD6_9BACL</name>
<dbReference type="OrthoDB" id="9800291at2"/>
<dbReference type="EMBL" id="CP013652">
    <property type="protein sequence ID" value="ALS23354.1"/>
    <property type="molecule type" value="Genomic_DNA"/>
</dbReference>
<dbReference type="GO" id="GO:0004371">
    <property type="term" value="F:glycerone kinase activity"/>
    <property type="evidence" value="ECO:0007669"/>
    <property type="project" value="InterPro"/>
</dbReference>
<comment type="pathway">
    <text evidence="2">Polyol metabolism; glycerol degradation.</text>
</comment>
<evidence type="ECO:0000313" key="11">
    <source>
        <dbReference type="Proteomes" id="UP000061660"/>
    </source>
</evidence>
<evidence type="ECO:0000256" key="5">
    <source>
        <dbReference type="ARBA" id="ARBA00022777"/>
    </source>
</evidence>
<dbReference type="NCBIfam" id="TIGR02365">
    <property type="entry name" value="dha_L_ycgS"/>
    <property type="match status" value="1"/>
</dbReference>
<dbReference type="AlphaFoldDB" id="A0A0U2WDD6"/>
<proteinExistence type="predicted"/>
<dbReference type="InterPro" id="IPR050861">
    <property type="entry name" value="Dihydroxyacetone_Kinase"/>
</dbReference>
<keyword evidence="4" id="KW-0808">Transferase</keyword>
<evidence type="ECO:0000256" key="4">
    <source>
        <dbReference type="ARBA" id="ARBA00022679"/>
    </source>
</evidence>
<dbReference type="PANTHER" id="PTHR28629">
    <property type="entry name" value="TRIOKINASE/FMN CYCLASE"/>
    <property type="match status" value="1"/>
</dbReference>
<sequence length="218" mass="23228">MKETLNVQDIKNILQEISRIMDENKDYLCKLDGALGDGDIGLTMSKGFRAVVENLPNTSNENIGVVLMNSAVVMGETVASTMGTLMASAIIRGGKVTQGKSELTAEDLLTMTRAMVHALVERGKAKAGEKTVLDSIIPAMEALEAAAKEGKSLKETINEAYAAADKGARHTIEMQARHGRAGRYLERSIGLQDPGATVGALFFKGFSNYVNAGTFTSA</sequence>
<dbReference type="PATRIC" id="fig|162209.4.peg.3178"/>
<gene>
    <name evidence="10" type="ORF">IJ22_29810</name>
</gene>
<reference evidence="11" key="1">
    <citation type="submission" date="2015-12" db="EMBL/GenBank/DDBJ databases">
        <title>Complete genome sequences of two moderately thermophilic Paenibacillus species.</title>
        <authorList>
            <person name="Butler R.III."/>
            <person name="Wang J."/>
            <person name="Stark B.C."/>
            <person name="Pombert J.-F."/>
        </authorList>
    </citation>
    <scope>NUCLEOTIDE SEQUENCE [LARGE SCALE GENOMIC DNA]</scope>
    <source>
        <strain evidence="11">32O-Y</strain>
    </source>
</reference>
<comment type="subunit">
    <text evidence="7">Homodimer. The dihydroxyacetone kinase complex is composed of a homodimer of DhaM, a homodimer of DhaK and the subunit DhaL.</text>
</comment>
<evidence type="ECO:0000256" key="2">
    <source>
        <dbReference type="ARBA" id="ARBA00004745"/>
    </source>
</evidence>
<accession>A0A0U2WDD6</accession>
<feature type="domain" description="DhaL" evidence="9">
    <location>
        <begin position="8"/>
        <end position="208"/>
    </location>
</feature>
<evidence type="ECO:0000256" key="8">
    <source>
        <dbReference type="ARBA" id="ARBA00055771"/>
    </source>
</evidence>
<evidence type="ECO:0000259" key="9">
    <source>
        <dbReference type="PROSITE" id="PS51480"/>
    </source>
</evidence>
<protein>
    <recommendedName>
        <fullName evidence="3">phosphoenolpyruvate--glycerone phosphotransferase</fullName>
        <ecNumber evidence="3">2.7.1.121</ecNumber>
    </recommendedName>
</protein>
<evidence type="ECO:0000256" key="6">
    <source>
        <dbReference type="ARBA" id="ARBA00022798"/>
    </source>
</evidence>
<comment type="catalytic activity">
    <reaction evidence="1">
        <text>dihydroxyacetone + phosphoenolpyruvate = dihydroxyacetone phosphate + pyruvate</text>
        <dbReference type="Rhea" id="RHEA:18381"/>
        <dbReference type="ChEBI" id="CHEBI:15361"/>
        <dbReference type="ChEBI" id="CHEBI:16016"/>
        <dbReference type="ChEBI" id="CHEBI:57642"/>
        <dbReference type="ChEBI" id="CHEBI:58702"/>
        <dbReference type="EC" id="2.7.1.121"/>
    </reaction>
</comment>
<organism evidence="10 11">
    <name type="scientific">Paenibacillus naphthalenovorans</name>
    <dbReference type="NCBI Taxonomy" id="162209"/>
    <lineage>
        <taxon>Bacteria</taxon>
        <taxon>Bacillati</taxon>
        <taxon>Bacillota</taxon>
        <taxon>Bacilli</taxon>
        <taxon>Bacillales</taxon>
        <taxon>Paenibacillaceae</taxon>
        <taxon>Paenibacillus</taxon>
    </lineage>
</organism>
<dbReference type="InterPro" id="IPR004007">
    <property type="entry name" value="DhaL_dom"/>
</dbReference>
<keyword evidence="5 10" id="KW-0418">Kinase</keyword>
<reference evidence="10 11" key="2">
    <citation type="journal article" date="2016" name="Genome Announc.">
        <title>Complete Genome Sequences of Two Interactive Moderate Thermophiles, Paenibacillus napthalenovorans 32O-Y and Paenibacillus sp. 32O-W.</title>
        <authorList>
            <person name="Butler R.R.III."/>
            <person name="Wang J."/>
            <person name="Stark B.C."/>
            <person name="Pombert J.F."/>
        </authorList>
    </citation>
    <scope>NUCLEOTIDE SEQUENCE [LARGE SCALE GENOMIC DNA]</scope>
    <source>
        <strain evidence="10 11">32O-Y</strain>
    </source>
</reference>
<dbReference type="FunFam" id="1.25.40.340:FF:000002">
    <property type="entry name" value="Dihydroxyacetone kinase, L subunit"/>
    <property type="match status" value="1"/>
</dbReference>
<dbReference type="Gene3D" id="1.25.40.340">
    <property type="match status" value="1"/>
</dbReference>
<evidence type="ECO:0000256" key="7">
    <source>
        <dbReference type="ARBA" id="ARBA00046577"/>
    </source>
</evidence>
<dbReference type="Pfam" id="PF02734">
    <property type="entry name" value="Dak2"/>
    <property type="match status" value="1"/>
</dbReference>
<dbReference type="SUPFAM" id="SSF101473">
    <property type="entry name" value="DhaL-like"/>
    <property type="match status" value="1"/>
</dbReference>
<dbReference type="InterPro" id="IPR036117">
    <property type="entry name" value="DhaL_dom_sf"/>
</dbReference>
<keyword evidence="11" id="KW-1185">Reference proteome</keyword>
<dbReference type="GO" id="GO:0047324">
    <property type="term" value="F:phosphoenolpyruvate-glycerone phosphotransferase activity"/>
    <property type="evidence" value="ECO:0007669"/>
    <property type="project" value="UniProtKB-EC"/>
</dbReference>
<dbReference type="STRING" id="162209.IJ22_29810"/>
<dbReference type="GO" id="GO:0005829">
    <property type="term" value="C:cytosol"/>
    <property type="evidence" value="ECO:0007669"/>
    <property type="project" value="TreeGrafter"/>
</dbReference>
<keyword evidence="6" id="KW-0319">Glycerol metabolism</keyword>
<evidence type="ECO:0000256" key="3">
    <source>
        <dbReference type="ARBA" id="ARBA00012095"/>
    </source>
</evidence>
<evidence type="ECO:0000256" key="1">
    <source>
        <dbReference type="ARBA" id="ARBA00001113"/>
    </source>
</evidence>
<dbReference type="RefSeq" id="WP_062409322.1">
    <property type="nucleotide sequence ID" value="NZ_BJCS01000007.1"/>
</dbReference>
<dbReference type="SMART" id="SM01120">
    <property type="entry name" value="Dak2"/>
    <property type="match status" value="1"/>
</dbReference>
<dbReference type="InterPro" id="IPR012737">
    <property type="entry name" value="DhaK_L_YcgS"/>
</dbReference>
<dbReference type="Proteomes" id="UP000061660">
    <property type="component" value="Chromosome"/>
</dbReference>
<evidence type="ECO:0000313" key="10">
    <source>
        <dbReference type="EMBL" id="ALS23354.1"/>
    </source>
</evidence>
<comment type="function">
    <text evidence="8">ADP-binding subunit of the dihydroxyacetone kinase, which is responsible for the phosphoenolpyruvate (PEP)-dependent phosphorylation of dihydroxyacetone. DhaL-ADP is converted to DhaL-ATP via a phosphoryl group transfer from DhaM and transmits it to dihydroxyacetone binds to DhaK.</text>
</comment>
<dbReference type="EC" id="2.7.1.121" evidence="3"/>
<dbReference type="GO" id="GO:0019563">
    <property type="term" value="P:glycerol catabolic process"/>
    <property type="evidence" value="ECO:0007669"/>
    <property type="project" value="TreeGrafter"/>
</dbReference>
<dbReference type="PANTHER" id="PTHR28629:SF4">
    <property type="entry name" value="TRIOKINASE_FMN CYCLASE"/>
    <property type="match status" value="1"/>
</dbReference>
<dbReference type="KEGG" id="pnp:IJ22_29810"/>
<dbReference type="PROSITE" id="PS51480">
    <property type="entry name" value="DHAL"/>
    <property type="match status" value="1"/>
</dbReference>